<dbReference type="InterPro" id="IPR035474">
    <property type="entry name" value="SIS_Kpsf"/>
</dbReference>
<evidence type="ECO:0000256" key="1">
    <source>
        <dbReference type="ARBA" id="ARBA00008165"/>
    </source>
</evidence>
<evidence type="ECO:0000256" key="4">
    <source>
        <dbReference type="PIRNR" id="PIRNR004692"/>
    </source>
</evidence>
<feature type="site" description="Catalytically relevant" evidence="6">
    <location>
        <position position="61"/>
    </location>
</feature>
<keyword evidence="3 7" id="KW-0129">CBS domain</keyword>
<feature type="site" description="Catalytically relevant" evidence="6">
    <location>
        <position position="154"/>
    </location>
</feature>
<dbReference type="Gene3D" id="3.40.50.10490">
    <property type="entry name" value="Glucose-6-phosphate isomerase like protein, domain 1"/>
    <property type="match status" value="1"/>
</dbReference>
<evidence type="ECO:0000256" key="6">
    <source>
        <dbReference type="PIRSR" id="PIRSR004692-3"/>
    </source>
</evidence>
<dbReference type="CDD" id="cd04604">
    <property type="entry name" value="CBS_pair_SIS_assoc"/>
    <property type="match status" value="1"/>
</dbReference>
<dbReference type="InterPro" id="IPR001347">
    <property type="entry name" value="SIS_dom"/>
</dbReference>
<evidence type="ECO:0000256" key="3">
    <source>
        <dbReference type="ARBA" id="ARBA00023122"/>
    </source>
</evidence>
<dbReference type="NCBIfam" id="TIGR00393">
    <property type="entry name" value="kpsF"/>
    <property type="match status" value="1"/>
</dbReference>
<dbReference type="CDD" id="cd05014">
    <property type="entry name" value="SIS_Kpsf"/>
    <property type="match status" value="1"/>
</dbReference>
<evidence type="ECO:0000259" key="9">
    <source>
        <dbReference type="PROSITE" id="PS51464"/>
    </source>
</evidence>
<dbReference type="InterPro" id="IPR004800">
    <property type="entry name" value="KdsD/KpsF-type"/>
</dbReference>
<keyword evidence="10" id="KW-0413">Isomerase</keyword>
<dbReference type="InterPro" id="IPR046342">
    <property type="entry name" value="CBS_dom_sf"/>
</dbReference>
<name>A0A194AF27_9BACT</name>
<evidence type="ECO:0000256" key="7">
    <source>
        <dbReference type="PROSITE-ProRule" id="PRU00703"/>
    </source>
</evidence>
<evidence type="ECO:0000313" key="10">
    <source>
        <dbReference type="EMBL" id="GAU08672.1"/>
    </source>
</evidence>
<feature type="site" description="Catalytically relevant" evidence="6">
    <location>
        <position position="195"/>
    </location>
</feature>
<comment type="similarity">
    <text evidence="1 4">Belongs to the SIS family. GutQ/KpsF subfamily.</text>
</comment>
<accession>A0A194AF27</accession>
<dbReference type="GO" id="GO:0005975">
    <property type="term" value="P:carbohydrate metabolic process"/>
    <property type="evidence" value="ECO:0007669"/>
    <property type="project" value="InterPro"/>
</dbReference>
<evidence type="ECO:0000256" key="2">
    <source>
        <dbReference type="ARBA" id="ARBA00022737"/>
    </source>
</evidence>
<dbReference type="GO" id="GO:0046872">
    <property type="term" value="F:metal ion binding"/>
    <property type="evidence" value="ECO:0007669"/>
    <property type="project" value="UniProtKB-KW"/>
</dbReference>
<dbReference type="SMART" id="SM00116">
    <property type="entry name" value="CBS"/>
    <property type="match status" value="2"/>
</dbReference>
<feature type="domain" description="SIS" evidence="9">
    <location>
        <begin position="43"/>
        <end position="186"/>
    </location>
</feature>
<dbReference type="Pfam" id="PF00571">
    <property type="entry name" value="CBS"/>
    <property type="match status" value="2"/>
</dbReference>
<dbReference type="FunFam" id="3.40.50.10490:FF:000011">
    <property type="entry name" value="Arabinose 5-phosphate isomerase"/>
    <property type="match status" value="1"/>
</dbReference>
<protein>
    <submittedName>
        <fullName evidence="10">Arabinose 5-phosphate isomerase</fullName>
    </submittedName>
</protein>
<dbReference type="PIRSF" id="PIRSF004692">
    <property type="entry name" value="KdsD_KpsF"/>
    <property type="match status" value="1"/>
</dbReference>
<keyword evidence="5" id="KW-0862">Zinc</keyword>
<evidence type="ECO:0000313" key="11">
    <source>
        <dbReference type="Proteomes" id="UP000095200"/>
    </source>
</evidence>
<dbReference type="InterPro" id="IPR000644">
    <property type="entry name" value="CBS_dom"/>
</dbReference>
<dbReference type="Gene3D" id="3.10.580.10">
    <property type="entry name" value="CBS-domain"/>
    <property type="match status" value="1"/>
</dbReference>
<organism evidence="10 11">
    <name type="scientific">Desulfoplanes formicivorans</name>
    <dbReference type="NCBI Taxonomy" id="1592317"/>
    <lineage>
        <taxon>Bacteria</taxon>
        <taxon>Pseudomonadati</taxon>
        <taxon>Thermodesulfobacteriota</taxon>
        <taxon>Desulfovibrionia</taxon>
        <taxon>Desulfovibrionales</taxon>
        <taxon>Desulfoplanaceae</taxon>
        <taxon>Desulfoplanes</taxon>
    </lineage>
</organism>
<evidence type="ECO:0000259" key="8">
    <source>
        <dbReference type="PROSITE" id="PS51371"/>
    </source>
</evidence>
<dbReference type="STRING" id="1592317.DPF_1388"/>
<keyword evidence="11" id="KW-1185">Reference proteome</keyword>
<dbReference type="PANTHER" id="PTHR42745">
    <property type="match status" value="1"/>
</dbReference>
<dbReference type="InterPro" id="IPR046348">
    <property type="entry name" value="SIS_dom_sf"/>
</dbReference>
<dbReference type="InterPro" id="IPR050986">
    <property type="entry name" value="GutQ/KpsF_isomerases"/>
</dbReference>
<dbReference type="PROSITE" id="PS51371">
    <property type="entry name" value="CBS"/>
    <property type="match status" value="2"/>
</dbReference>
<feature type="domain" description="CBS" evidence="8">
    <location>
        <begin position="278"/>
        <end position="334"/>
    </location>
</feature>
<gene>
    <name evidence="10" type="ORF">DPF_1388</name>
</gene>
<keyword evidence="2" id="KW-0677">Repeat</keyword>
<dbReference type="PANTHER" id="PTHR42745:SF1">
    <property type="entry name" value="ARABINOSE 5-PHOSPHATE ISOMERASE KDSD"/>
    <property type="match status" value="1"/>
</dbReference>
<dbReference type="EMBL" id="BDFE01000015">
    <property type="protein sequence ID" value="GAU08672.1"/>
    <property type="molecule type" value="Genomic_DNA"/>
</dbReference>
<dbReference type="RefSeq" id="WP_231702146.1">
    <property type="nucleotide sequence ID" value="NZ_BDFE01000015.1"/>
</dbReference>
<dbReference type="GO" id="GO:1901135">
    <property type="term" value="P:carbohydrate derivative metabolic process"/>
    <property type="evidence" value="ECO:0007669"/>
    <property type="project" value="InterPro"/>
</dbReference>
<feature type="binding site" evidence="5">
    <location>
        <position position="84"/>
    </location>
    <ligand>
        <name>Zn(2+)</name>
        <dbReference type="ChEBI" id="CHEBI:29105"/>
    </ligand>
</feature>
<dbReference type="SUPFAM" id="SSF53697">
    <property type="entry name" value="SIS domain"/>
    <property type="match status" value="1"/>
</dbReference>
<dbReference type="AlphaFoldDB" id="A0A194AF27"/>
<dbReference type="GO" id="GO:0019146">
    <property type="term" value="F:arabinose-5-phosphate isomerase activity"/>
    <property type="evidence" value="ECO:0007669"/>
    <property type="project" value="UniProtKB-ARBA"/>
</dbReference>
<dbReference type="Proteomes" id="UP000095200">
    <property type="component" value="Unassembled WGS sequence"/>
</dbReference>
<dbReference type="GO" id="GO:0097367">
    <property type="term" value="F:carbohydrate derivative binding"/>
    <property type="evidence" value="ECO:0007669"/>
    <property type="project" value="InterPro"/>
</dbReference>
<feature type="site" description="Catalytically relevant" evidence="6">
    <location>
        <position position="113"/>
    </location>
</feature>
<sequence>MTETGISPKTSKEWIDLASRVLTIEREGLAAVQAALGPDFVTALGWMATCTGRVVITGIGKSGLVGRKIAATLSSTGTPAFFLHPVEGAHGDLGMIRPEDVVVAISYSGETDELNAILPTLKGLVHRIIALTGNTDSTMAGLADVSLCVKVPREACPMGLAPTASTTATLALGDALAVCLIEWKSFDACDFKRYHPGGALGQRLSTKVAELMHHPEMVTVRTGTPLALALTVLNKGGFGTVVVVDGRDHLQGILTDGDVRRMVCADELDPDKPIEECMVAHPLKGTPDQPAAEVLDLMESREITVLPIVDNNMVLKGIVHMHDLLGKGRLRFASIRPS</sequence>
<dbReference type="Pfam" id="PF01380">
    <property type="entry name" value="SIS"/>
    <property type="match status" value="1"/>
</dbReference>
<proteinExistence type="inferred from homology"/>
<dbReference type="PROSITE" id="PS51464">
    <property type="entry name" value="SIS"/>
    <property type="match status" value="1"/>
</dbReference>
<feature type="domain" description="CBS" evidence="8">
    <location>
        <begin position="212"/>
        <end position="270"/>
    </location>
</feature>
<comment type="caution">
    <text evidence="10">The sequence shown here is derived from an EMBL/GenBank/DDBJ whole genome shotgun (WGS) entry which is preliminary data.</text>
</comment>
<keyword evidence="5" id="KW-0479">Metal-binding</keyword>
<evidence type="ECO:0000256" key="5">
    <source>
        <dbReference type="PIRSR" id="PIRSR004692-2"/>
    </source>
</evidence>
<reference evidence="11" key="1">
    <citation type="submission" date="2016-06" db="EMBL/GenBank/DDBJ databases">
        <title>Draft genome sequence of Desulfoplanes formicivorans strain Pf12B.</title>
        <authorList>
            <person name="Watanabe M."/>
            <person name="Kojima H."/>
            <person name="Fukui M."/>
        </authorList>
    </citation>
    <scope>NUCLEOTIDE SEQUENCE [LARGE SCALE GENOMIC DNA]</scope>
    <source>
        <strain evidence="11">Pf12B</strain>
    </source>
</reference>